<dbReference type="CDD" id="cd01733">
    <property type="entry name" value="LSm10"/>
    <property type="match status" value="1"/>
</dbReference>
<dbReference type="Pfam" id="PF01423">
    <property type="entry name" value="LSM"/>
    <property type="match status" value="1"/>
</dbReference>
<evidence type="ECO:0000313" key="3">
    <source>
        <dbReference type="EMBL" id="KAJ8972876.1"/>
    </source>
</evidence>
<name>A0ABQ9J426_9CUCU</name>
<gene>
    <name evidence="3" type="ORF">NQ317_015781</name>
</gene>
<dbReference type="SUPFAM" id="SSF50182">
    <property type="entry name" value="Sm-like ribonucleoproteins"/>
    <property type="match status" value="1"/>
</dbReference>
<evidence type="ECO:0000259" key="2">
    <source>
        <dbReference type="Pfam" id="PF01423"/>
    </source>
</evidence>
<organism evidence="3 4">
    <name type="scientific">Molorchus minor</name>
    <dbReference type="NCBI Taxonomy" id="1323400"/>
    <lineage>
        <taxon>Eukaryota</taxon>
        <taxon>Metazoa</taxon>
        <taxon>Ecdysozoa</taxon>
        <taxon>Arthropoda</taxon>
        <taxon>Hexapoda</taxon>
        <taxon>Insecta</taxon>
        <taxon>Pterygota</taxon>
        <taxon>Neoptera</taxon>
        <taxon>Endopterygota</taxon>
        <taxon>Coleoptera</taxon>
        <taxon>Polyphaga</taxon>
        <taxon>Cucujiformia</taxon>
        <taxon>Chrysomeloidea</taxon>
        <taxon>Cerambycidae</taxon>
        <taxon>Lamiinae</taxon>
        <taxon>Monochamini</taxon>
        <taxon>Molorchus</taxon>
    </lineage>
</organism>
<feature type="region of interest" description="Disordered" evidence="1">
    <location>
        <begin position="1"/>
        <end position="23"/>
    </location>
</feature>
<feature type="domain" description="Sm" evidence="2">
    <location>
        <begin position="43"/>
        <end position="104"/>
    </location>
</feature>
<dbReference type="PANTHER" id="PTHR21196">
    <property type="entry name" value="U7 SNRNA-ASSOCIATED SM-LIKE PROTEIN LSM10"/>
    <property type="match status" value="1"/>
</dbReference>
<keyword evidence="4" id="KW-1185">Reference proteome</keyword>
<accession>A0ABQ9J426</accession>
<dbReference type="InterPro" id="IPR010920">
    <property type="entry name" value="LSM_dom_sf"/>
</dbReference>
<proteinExistence type="predicted"/>
<evidence type="ECO:0000256" key="1">
    <source>
        <dbReference type="SAM" id="MobiDB-lite"/>
    </source>
</evidence>
<dbReference type="Gene3D" id="2.30.30.100">
    <property type="match status" value="1"/>
</dbReference>
<reference evidence="3" key="1">
    <citation type="journal article" date="2023" name="Insect Mol. Biol.">
        <title>Genome sequencing provides insights into the evolution of gene families encoding plant cell wall-degrading enzymes in longhorned beetles.</title>
        <authorList>
            <person name="Shin N.R."/>
            <person name="Okamura Y."/>
            <person name="Kirsch R."/>
            <person name="Pauchet Y."/>
        </authorList>
    </citation>
    <scope>NUCLEOTIDE SEQUENCE</scope>
    <source>
        <strain evidence="3">MMC_N1</strain>
    </source>
</reference>
<comment type="caution">
    <text evidence="3">The sequence shown here is derived from an EMBL/GenBank/DDBJ whole genome shotgun (WGS) entry which is preliminary data.</text>
</comment>
<evidence type="ECO:0000313" key="4">
    <source>
        <dbReference type="Proteomes" id="UP001162164"/>
    </source>
</evidence>
<sequence>MSNNRKTKTATASAKGSGTSFRQSRDTKKDKYYFLNSLAGIVKALEGKYTIVDLRNDSCVTGKIVQVHGRMNIEMEDVVYYDSKGNEYVFSSFFLSERNIRYVHIPKRTSSTKLIKKQLRTVFFKPKTQKQKKTFKGKRAENYNEKILQEAYAKK</sequence>
<protein>
    <recommendedName>
        <fullName evidence="2">Sm domain-containing protein</fullName>
    </recommendedName>
</protein>
<dbReference type="Proteomes" id="UP001162164">
    <property type="component" value="Unassembled WGS sequence"/>
</dbReference>
<dbReference type="InterPro" id="IPR001163">
    <property type="entry name" value="Sm_dom_euk/arc"/>
</dbReference>
<feature type="compositionally biased region" description="Polar residues" evidence="1">
    <location>
        <begin position="9"/>
        <end position="22"/>
    </location>
</feature>
<dbReference type="EMBL" id="JAPWTJ010001287">
    <property type="protein sequence ID" value="KAJ8972876.1"/>
    <property type="molecule type" value="Genomic_DNA"/>
</dbReference>
<dbReference type="PANTHER" id="PTHR21196:SF1">
    <property type="entry name" value="U7 SNRNA-ASSOCIATED SM-LIKE PROTEIN LSM10"/>
    <property type="match status" value="1"/>
</dbReference>
<dbReference type="InterPro" id="IPR052840">
    <property type="entry name" value="U7_snRNA_Sm-like"/>
</dbReference>